<protein>
    <submittedName>
        <fullName evidence="1">Uncharacterized protein</fullName>
    </submittedName>
</protein>
<sequence>MKYSIAIIFACMSGSAFAGCANFTDGSLPDNSAPVVRICYDDVCDITTQDYICSTMNTYHAGYAIGWSVDCTFNDATDQDCQIAWQGRAIDPAKHDRLTFTELDQ</sequence>
<proteinExistence type="predicted"/>
<dbReference type="EMBL" id="CP012160">
    <property type="protein sequence ID" value="AKS46856.1"/>
    <property type="molecule type" value="Genomic_DNA"/>
</dbReference>
<name>A0A0K0Y7J7_9RHOB</name>
<organism evidence="1 2">
    <name type="scientific">Octadecabacter temperatus</name>
    <dbReference type="NCBI Taxonomy" id="1458307"/>
    <lineage>
        <taxon>Bacteria</taxon>
        <taxon>Pseudomonadati</taxon>
        <taxon>Pseudomonadota</taxon>
        <taxon>Alphaproteobacteria</taxon>
        <taxon>Rhodobacterales</taxon>
        <taxon>Roseobacteraceae</taxon>
        <taxon>Octadecabacter</taxon>
    </lineage>
</organism>
<dbReference type="AlphaFoldDB" id="A0A0K0Y7J7"/>
<evidence type="ECO:0000313" key="2">
    <source>
        <dbReference type="Proteomes" id="UP000067444"/>
    </source>
</evidence>
<evidence type="ECO:0000313" key="1">
    <source>
        <dbReference type="EMBL" id="AKS46856.1"/>
    </source>
</evidence>
<accession>A0A0K0Y7J7</accession>
<dbReference type="RefSeq" id="WP_049835125.1">
    <property type="nucleotide sequence ID" value="NZ_CP012160.1"/>
</dbReference>
<dbReference type="PROSITE" id="PS51257">
    <property type="entry name" value="PROKAR_LIPOPROTEIN"/>
    <property type="match status" value="1"/>
</dbReference>
<reference evidence="1 2" key="1">
    <citation type="journal article" date="2015" name="Genome Announc.">
        <title>Closed Genome Sequence of Octadecabacter temperatus SB1, the First Mesophilic Species of the Genus Octadecabacter.</title>
        <authorList>
            <person name="Voget S."/>
            <person name="Billerbeck S."/>
            <person name="Simon M."/>
            <person name="Daniel R."/>
        </authorList>
    </citation>
    <scope>NUCLEOTIDE SEQUENCE [LARGE SCALE GENOMIC DNA]</scope>
    <source>
        <strain evidence="1 2">SB1</strain>
    </source>
</reference>
<dbReference type="Proteomes" id="UP000067444">
    <property type="component" value="Chromosome"/>
</dbReference>
<dbReference type="STRING" id="1458307.OSB_23200"/>
<dbReference type="OrthoDB" id="7871092at2"/>
<dbReference type="KEGG" id="otm:OSB_23200"/>
<gene>
    <name evidence="1" type="ORF">OSB_23200</name>
</gene>
<keyword evidence="2" id="KW-1185">Reference proteome</keyword>